<dbReference type="InterPro" id="IPR032466">
    <property type="entry name" value="Metal_Hydrolase"/>
</dbReference>
<dbReference type="SUPFAM" id="SSF51338">
    <property type="entry name" value="Composite domain of metallo-dependent hydrolases"/>
    <property type="match status" value="1"/>
</dbReference>
<dbReference type="InterPro" id="IPR051781">
    <property type="entry name" value="Metallo-dep_Hydrolase"/>
</dbReference>
<dbReference type="EMBL" id="JAATEL010000029">
    <property type="protein sequence ID" value="NJP16902.1"/>
    <property type="molecule type" value="Genomic_DNA"/>
</dbReference>
<evidence type="ECO:0000259" key="1">
    <source>
        <dbReference type="Pfam" id="PF01979"/>
    </source>
</evidence>
<dbReference type="Proteomes" id="UP000635996">
    <property type="component" value="Unassembled WGS sequence"/>
</dbReference>
<dbReference type="SUPFAM" id="SSF51556">
    <property type="entry name" value="Metallo-dependent hydrolases"/>
    <property type="match status" value="1"/>
</dbReference>
<sequence>MSPDRTTPVPSGRTADDVTTYVGARVITGDGHTVLENAILTVRDGRIAHIAPAREAGESETGAPEGAGTVVPVHGKTIMPALVNPHGHLGYMRGTVSDPRHYSRDNVVDHLRRSLYFGVSTFQSLGTDLRDIEIGLRDDQRAGRLDDPDLATLLTAGAGIVAAPTADAGSGAPFFAVDAVHPATGPEDARAHVAALAARHVDAVKFWIDDRGGTAAKLSPRTAAAIVDEAHRHGLKAAAHIYTADDARTALDAGADILAHMPRDPEPDDELIRRLLDRDVAVFTSMSVQGPATTDWLDEPILHEVLPEKTIAAFRARLDEREHEPLFDTSRTYARLQRTVATLHAAGVRLVFSPDTGVFAQLPGMAEHRELQALVEAGIPALQAIEFATRRSAHLLGLDDRGLLEPGRRADLVILDADPRDDIRNTRRISSLVIAGRTVDRDRLRDRITEATA</sequence>
<evidence type="ECO:0000313" key="2">
    <source>
        <dbReference type="EMBL" id="NJP16902.1"/>
    </source>
</evidence>
<keyword evidence="3" id="KW-1185">Reference proteome</keyword>
<dbReference type="InterPro" id="IPR006680">
    <property type="entry name" value="Amidohydro-rel"/>
</dbReference>
<dbReference type="InterPro" id="IPR011059">
    <property type="entry name" value="Metal-dep_hydrolase_composite"/>
</dbReference>
<dbReference type="RefSeq" id="WP_168132247.1">
    <property type="nucleotide sequence ID" value="NZ_BMVZ01000016.1"/>
</dbReference>
<dbReference type="Gene3D" id="3.20.20.140">
    <property type="entry name" value="Metal-dependent hydrolases"/>
    <property type="match status" value="1"/>
</dbReference>
<feature type="domain" description="Amidohydrolase-related" evidence="1">
    <location>
        <begin position="77"/>
        <end position="439"/>
    </location>
</feature>
<dbReference type="Pfam" id="PF01979">
    <property type="entry name" value="Amidohydro_1"/>
    <property type="match status" value="1"/>
</dbReference>
<name>A0ABX0YW79_STRTL</name>
<proteinExistence type="predicted"/>
<dbReference type="Gene3D" id="2.30.40.10">
    <property type="entry name" value="Urease, subunit C, domain 1"/>
    <property type="match status" value="1"/>
</dbReference>
<reference evidence="2 3" key="1">
    <citation type="submission" date="2020-03" db="EMBL/GenBank/DDBJ databases">
        <title>WGS of actinomycetes isolated from Thailand.</title>
        <authorList>
            <person name="Thawai C."/>
        </authorList>
    </citation>
    <scope>NUCLEOTIDE SEQUENCE [LARGE SCALE GENOMIC DNA]</scope>
    <source>
        <strain evidence="2 3">NBRC 13905</strain>
    </source>
</reference>
<dbReference type="PANTHER" id="PTHR43135">
    <property type="entry name" value="ALPHA-D-RIBOSE 1-METHYLPHOSPHONATE 5-TRIPHOSPHATE DIPHOSPHATASE"/>
    <property type="match status" value="1"/>
</dbReference>
<protein>
    <submittedName>
        <fullName evidence="2">Amidohydrolase family protein</fullName>
    </submittedName>
</protein>
<dbReference type="PANTHER" id="PTHR43135:SF3">
    <property type="entry name" value="ALPHA-D-RIBOSE 1-METHYLPHOSPHONATE 5-TRIPHOSPHATE DIPHOSPHATASE"/>
    <property type="match status" value="1"/>
</dbReference>
<accession>A0ABX0YW79</accession>
<comment type="caution">
    <text evidence="2">The sequence shown here is derived from an EMBL/GenBank/DDBJ whole genome shotgun (WGS) entry which is preliminary data.</text>
</comment>
<gene>
    <name evidence="2" type="ORF">HCJ95_22145</name>
</gene>
<organism evidence="2 3">
    <name type="scientific">Streptomyces thermoviolaceus subsp. thermoviolaceus</name>
    <dbReference type="NCBI Taxonomy" id="66860"/>
    <lineage>
        <taxon>Bacteria</taxon>
        <taxon>Bacillati</taxon>
        <taxon>Actinomycetota</taxon>
        <taxon>Actinomycetes</taxon>
        <taxon>Kitasatosporales</taxon>
        <taxon>Streptomycetaceae</taxon>
        <taxon>Streptomyces</taxon>
    </lineage>
</organism>
<evidence type="ECO:0000313" key="3">
    <source>
        <dbReference type="Proteomes" id="UP000635996"/>
    </source>
</evidence>